<dbReference type="InterPro" id="IPR036789">
    <property type="entry name" value="Ribosomal_uL6-like_a/b-dom_sf"/>
</dbReference>
<dbReference type="GO" id="GO:1990904">
    <property type="term" value="C:ribonucleoprotein complex"/>
    <property type="evidence" value="ECO:0007669"/>
    <property type="project" value="UniProtKB-KW"/>
</dbReference>
<dbReference type="InterPro" id="IPR000702">
    <property type="entry name" value="Ribosomal_uL6-like"/>
</dbReference>
<dbReference type="AlphaFoldDB" id="A0A2Z5ZAJ0"/>
<evidence type="ECO:0000256" key="2">
    <source>
        <dbReference type="ARBA" id="ARBA00022980"/>
    </source>
</evidence>
<dbReference type="InterPro" id="IPR002358">
    <property type="entry name" value="Ribosomal_uL6_CS"/>
</dbReference>
<name>A0A2Z5ZAJ0_9STRA</name>
<geneLocation type="plastid" evidence="7"/>
<organism evidence="7">
    <name type="scientific">Nitzschia sp. PL1-4</name>
    <dbReference type="NCBI Taxonomy" id="2083272"/>
    <lineage>
        <taxon>Eukaryota</taxon>
        <taxon>Sar</taxon>
        <taxon>Stramenopiles</taxon>
        <taxon>Ochrophyta</taxon>
        <taxon>Bacillariophyta</taxon>
        <taxon>Bacillariophyceae</taxon>
        <taxon>Bacillariophycidae</taxon>
        <taxon>Bacillariales</taxon>
        <taxon>Bacillariaceae</taxon>
        <taxon>Nitzschia</taxon>
    </lineage>
</organism>
<dbReference type="GO" id="GO:0006412">
    <property type="term" value="P:translation"/>
    <property type="evidence" value="ECO:0007669"/>
    <property type="project" value="InterPro"/>
</dbReference>
<sequence>MSRIGKKSIIIPKDVNIKLIKNLIIVEGPFGILKRQIPDIFSIRIDLSNLQLIPKYFTKKSSSMHGLYRTLILNMIIGVSKKFFIVLLLKGIGYRASIEKDQIILNLGYTHLIKIDIPKDISIIIEQNTKILINSINKEKLGIFAAKIRNYRTPEPYKGKGILYQNEHIILKNIKIKK</sequence>
<evidence type="ECO:0000256" key="1">
    <source>
        <dbReference type="ARBA" id="ARBA00009356"/>
    </source>
</evidence>
<evidence type="ECO:0000313" key="7">
    <source>
        <dbReference type="EMBL" id="BBC77572.1"/>
    </source>
</evidence>
<dbReference type="PROSITE" id="PS00525">
    <property type="entry name" value="RIBOSOMAL_L6_1"/>
    <property type="match status" value="1"/>
</dbReference>
<keyword evidence="2 4" id="KW-0689">Ribosomal protein</keyword>
<keyword evidence="7" id="KW-0934">Plastid</keyword>
<dbReference type="GO" id="GO:0005840">
    <property type="term" value="C:ribosome"/>
    <property type="evidence" value="ECO:0007669"/>
    <property type="project" value="UniProtKB-KW"/>
</dbReference>
<dbReference type="PRINTS" id="PR00059">
    <property type="entry name" value="RIBOSOMALL6"/>
</dbReference>
<protein>
    <submittedName>
        <fullName evidence="7">Ribosomal protein L6</fullName>
    </submittedName>
</protein>
<keyword evidence="5" id="KW-0472">Membrane</keyword>
<evidence type="ECO:0000256" key="4">
    <source>
        <dbReference type="RuleBase" id="RU003869"/>
    </source>
</evidence>
<dbReference type="InterPro" id="IPR019906">
    <property type="entry name" value="Ribosomal_uL6_bac-type"/>
</dbReference>
<dbReference type="EMBL" id="AP018506">
    <property type="protein sequence ID" value="BBC77572.1"/>
    <property type="molecule type" value="Genomic_DNA"/>
</dbReference>
<feature type="transmembrane region" description="Helical" evidence="5">
    <location>
        <begin position="67"/>
        <end position="89"/>
    </location>
</feature>
<feature type="domain" description="Large ribosomal subunit protein uL6 alpha-beta" evidence="6">
    <location>
        <begin position="91"/>
        <end position="164"/>
    </location>
</feature>
<dbReference type="GO" id="GO:0019843">
    <property type="term" value="F:rRNA binding"/>
    <property type="evidence" value="ECO:0007669"/>
    <property type="project" value="InterPro"/>
</dbReference>
<keyword evidence="3 4" id="KW-0687">Ribonucleoprotein</keyword>
<gene>
    <name evidence="7" type="primary">rpl6</name>
</gene>
<reference evidence="7" key="1">
    <citation type="submission" date="2018-02" db="EMBL/GenBank/DDBJ databases">
        <title>Evolution and diversity of non-photosynthetic diatom plastid genomes.</title>
        <authorList>
            <person name="Kamikawa R."/>
            <person name="Ishii K."/>
        </authorList>
    </citation>
    <scope>NUCLEOTIDE SEQUENCE</scope>
    <source>
        <strain evidence="7">PL1-4</strain>
    </source>
</reference>
<keyword evidence="5" id="KW-0812">Transmembrane</keyword>
<comment type="similarity">
    <text evidence="1 4">Belongs to the universal ribosomal protein uL6 family.</text>
</comment>
<dbReference type="NCBIfam" id="TIGR03654">
    <property type="entry name" value="L6_bact"/>
    <property type="match status" value="1"/>
</dbReference>
<dbReference type="PANTHER" id="PTHR11655:SF14">
    <property type="entry name" value="LARGE RIBOSOMAL SUBUNIT PROTEIN UL6M"/>
    <property type="match status" value="1"/>
</dbReference>
<proteinExistence type="inferred from homology"/>
<dbReference type="PIRSF" id="PIRSF002162">
    <property type="entry name" value="Ribosomal_L6"/>
    <property type="match status" value="1"/>
</dbReference>
<dbReference type="Pfam" id="PF00347">
    <property type="entry name" value="Ribosomal_L6"/>
    <property type="match status" value="2"/>
</dbReference>
<evidence type="ECO:0000259" key="6">
    <source>
        <dbReference type="Pfam" id="PF00347"/>
    </source>
</evidence>
<evidence type="ECO:0000256" key="5">
    <source>
        <dbReference type="SAM" id="Phobius"/>
    </source>
</evidence>
<dbReference type="SUPFAM" id="SSF56053">
    <property type="entry name" value="Ribosomal protein L6"/>
    <property type="match status" value="2"/>
</dbReference>
<keyword evidence="5" id="KW-1133">Transmembrane helix</keyword>
<dbReference type="GO" id="GO:0003735">
    <property type="term" value="F:structural constituent of ribosome"/>
    <property type="evidence" value="ECO:0007669"/>
    <property type="project" value="InterPro"/>
</dbReference>
<dbReference type="InterPro" id="IPR020040">
    <property type="entry name" value="Ribosomal_uL6_a/b-dom"/>
</dbReference>
<evidence type="ECO:0000256" key="3">
    <source>
        <dbReference type="ARBA" id="ARBA00023274"/>
    </source>
</evidence>
<dbReference type="Gene3D" id="3.90.930.12">
    <property type="entry name" value="Ribosomal protein L6, alpha-beta domain"/>
    <property type="match status" value="2"/>
</dbReference>
<feature type="domain" description="Large ribosomal subunit protein uL6 alpha-beta" evidence="6">
    <location>
        <begin position="11"/>
        <end position="81"/>
    </location>
</feature>
<dbReference type="PANTHER" id="PTHR11655">
    <property type="entry name" value="60S/50S RIBOSOMAL PROTEIN L6/L9"/>
    <property type="match status" value="1"/>
</dbReference>
<accession>A0A2Z5ZAJ0</accession>